<comment type="caution">
    <text evidence="1">The sequence shown here is derived from an EMBL/GenBank/DDBJ whole genome shotgun (WGS) entry which is preliminary data.</text>
</comment>
<dbReference type="Proteomes" id="UP000598350">
    <property type="component" value="Unassembled WGS sequence"/>
</dbReference>
<sequence>MKDNHYNISILVPLFLLIFLSACKNTKKENNKSSNLESKNYVEVVSSGMNFEMDNEINSGWTTFKYSNKSSETHFFILEKLPDSVGIERYQKEFLAPFKRAYEYFIDGEIETGNKQFEDLPAWSSKMEICGGVALTSPNRESETTLFLEPGTYIMECYVRMPNGMPHVFYGMLKEFKVSATSNGNKEPTADEEISISSANGIAFKDSLVEGDYTFSVDFKDQKIYEHMLGHDINLVKLENEAQLDSLNSWVNLSDYSAFKTPVPKGLTFLGGVEDLFGDKKGYFNVTLTRGQYVLISEVPNAIERKMFKLFEVTSN</sequence>
<dbReference type="PROSITE" id="PS51257">
    <property type="entry name" value="PROKAR_LIPOPROTEIN"/>
    <property type="match status" value="1"/>
</dbReference>
<accession>A0ABR7VCF1</accession>
<proteinExistence type="predicted"/>
<name>A0ABR7VCF1_9FLAO</name>
<organism evidence="1 2">
    <name type="scientific">Maribacter arenosus</name>
    <dbReference type="NCBI Taxonomy" id="1854708"/>
    <lineage>
        <taxon>Bacteria</taxon>
        <taxon>Pseudomonadati</taxon>
        <taxon>Bacteroidota</taxon>
        <taxon>Flavobacteriia</taxon>
        <taxon>Flavobacteriales</taxon>
        <taxon>Flavobacteriaceae</taxon>
        <taxon>Maribacter</taxon>
    </lineage>
</organism>
<gene>
    <name evidence="1" type="ORF">HPE63_04610</name>
</gene>
<reference evidence="1 2" key="1">
    <citation type="submission" date="2020-05" db="EMBL/GenBank/DDBJ databases">
        <title>The draft genome sequence of Maribacter arenosus CAU 1321.</title>
        <authorList>
            <person name="Mu L."/>
        </authorList>
    </citation>
    <scope>NUCLEOTIDE SEQUENCE [LARGE SCALE GENOMIC DNA]</scope>
    <source>
        <strain evidence="1 2">CAU 1321</strain>
    </source>
</reference>
<evidence type="ECO:0000313" key="2">
    <source>
        <dbReference type="Proteomes" id="UP000598350"/>
    </source>
</evidence>
<dbReference type="EMBL" id="JABTCG010000001">
    <property type="protein sequence ID" value="MBD0849943.1"/>
    <property type="molecule type" value="Genomic_DNA"/>
</dbReference>
<protein>
    <submittedName>
        <fullName evidence="1">Uncharacterized protein</fullName>
    </submittedName>
</protein>
<evidence type="ECO:0000313" key="1">
    <source>
        <dbReference type="EMBL" id="MBD0849943.1"/>
    </source>
</evidence>
<dbReference type="RefSeq" id="WP_188313040.1">
    <property type="nucleotide sequence ID" value="NZ_JABTCG010000001.1"/>
</dbReference>
<keyword evidence="2" id="KW-1185">Reference proteome</keyword>